<dbReference type="InterPro" id="IPR025238">
    <property type="entry name" value="DUF4184"/>
</dbReference>
<reference evidence="2 3" key="1">
    <citation type="submission" date="2018-09" db="EMBL/GenBank/DDBJ databases">
        <title>YIM PH21274 draft genome.</title>
        <authorList>
            <person name="Miao C."/>
        </authorList>
    </citation>
    <scope>NUCLEOTIDE SEQUENCE [LARGE SCALE GENOMIC DNA]</scope>
    <source>
        <strain evidence="2 3">YIM PH 21724</strain>
    </source>
</reference>
<dbReference type="EMBL" id="QZFU01000041">
    <property type="protein sequence ID" value="RJO70005.1"/>
    <property type="molecule type" value="Genomic_DNA"/>
</dbReference>
<proteinExistence type="predicted"/>
<keyword evidence="1" id="KW-0472">Membrane</keyword>
<feature type="transmembrane region" description="Helical" evidence="1">
    <location>
        <begin position="200"/>
        <end position="220"/>
    </location>
</feature>
<evidence type="ECO:0000256" key="1">
    <source>
        <dbReference type="SAM" id="Phobius"/>
    </source>
</evidence>
<accession>A0A3A4JUU8</accession>
<keyword evidence="3" id="KW-1185">Reference proteome</keyword>
<protein>
    <submittedName>
        <fullName evidence="2">DUF4184 family protein</fullName>
    </submittedName>
</protein>
<feature type="transmembrane region" description="Helical" evidence="1">
    <location>
        <begin position="155"/>
        <end position="179"/>
    </location>
</feature>
<feature type="transmembrane region" description="Helical" evidence="1">
    <location>
        <begin position="60"/>
        <end position="79"/>
    </location>
</feature>
<keyword evidence="1" id="KW-0812">Transmembrane</keyword>
<dbReference type="Pfam" id="PF13803">
    <property type="entry name" value="DUF4184"/>
    <property type="match status" value="1"/>
</dbReference>
<sequence>MHLTVPLTFPSHALAVLPLKIRWPRHLDGVALVVGSAVPDAAYPLAGLISMPEPHSLSALLWWCLPIGIVATVVIRRSAGTIAAHLPRLGEFDLPAYGVLGSVRHRWYITGYSILLGALTHIFWDGFTHDPAGGHGWGVASFPVLTQQSPLGKPWWYLLQQASTFGGALLAVGVFYLIGRRGLLREWHGAPPTVRRRPRRFWLTSGTVAALALALLPLLPLPFQPFVLGGRLLWTVALALLAGAISVRLAGDDRRVVHPG</sequence>
<gene>
    <name evidence="2" type="ORF">D5S18_29515</name>
</gene>
<keyword evidence="1" id="KW-1133">Transmembrane helix</keyword>
<dbReference type="AlphaFoldDB" id="A0A3A4JUU8"/>
<comment type="caution">
    <text evidence="2">The sequence shown here is derived from an EMBL/GenBank/DDBJ whole genome shotgun (WGS) entry which is preliminary data.</text>
</comment>
<evidence type="ECO:0000313" key="2">
    <source>
        <dbReference type="EMBL" id="RJO70005.1"/>
    </source>
</evidence>
<organism evidence="2 3">
    <name type="scientific">Nocardia panacis</name>
    <dbReference type="NCBI Taxonomy" id="2340916"/>
    <lineage>
        <taxon>Bacteria</taxon>
        <taxon>Bacillati</taxon>
        <taxon>Actinomycetota</taxon>
        <taxon>Actinomycetes</taxon>
        <taxon>Mycobacteriales</taxon>
        <taxon>Nocardiaceae</taxon>
        <taxon>Nocardia</taxon>
    </lineage>
</organism>
<evidence type="ECO:0000313" key="3">
    <source>
        <dbReference type="Proteomes" id="UP000266677"/>
    </source>
</evidence>
<name>A0A3A4JUU8_9NOCA</name>
<feature type="transmembrane region" description="Helical" evidence="1">
    <location>
        <begin position="107"/>
        <end position="124"/>
    </location>
</feature>
<feature type="transmembrane region" description="Helical" evidence="1">
    <location>
        <begin position="232"/>
        <end position="251"/>
    </location>
</feature>
<dbReference type="Proteomes" id="UP000266677">
    <property type="component" value="Unassembled WGS sequence"/>
</dbReference>